<comment type="caution">
    <text evidence="1">The sequence shown here is derived from an EMBL/GenBank/DDBJ whole genome shotgun (WGS) entry which is preliminary data.</text>
</comment>
<evidence type="ECO:0000313" key="1">
    <source>
        <dbReference type="EMBL" id="KAI8020879.1"/>
    </source>
</evidence>
<keyword evidence="2" id="KW-1185">Reference proteome</keyword>
<organism evidence="1 2">
    <name type="scientific">Camellia lanceoleosa</name>
    <dbReference type="NCBI Taxonomy" id="1840588"/>
    <lineage>
        <taxon>Eukaryota</taxon>
        <taxon>Viridiplantae</taxon>
        <taxon>Streptophyta</taxon>
        <taxon>Embryophyta</taxon>
        <taxon>Tracheophyta</taxon>
        <taxon>Spermatophyta</taxon>
        <taxon>Magnoliopsida</taxon>
        <taxon>eudicotyledons</taxon>
        <taxon>Gunneridae</taxon>
        <taxon>Pentapetalae</taxon>
        <taxon>asterids</taxon>
        <taxon>Ericales</taxon>
        <taxon>Theaceae</taxon>
        <taxon>Camellia</taxon>
    </lineage>
</organism>
<protein>
    <submittedName>
        <fullName evidence="1">Nucleolar protein 14</fullName>
    </submittedName>
</protein>
<accession>A0ACC0I5A6</accession>
<reference evidence="1 2" key="1">
    <citation type="journal article" date="2022" name="Plant J.">
        <title>Chromosome-level genome of Camellia lanceoleosa provides a valuable resource for understanding genome evolution and self-incompatibility.</title>
        <authorList>
            <person name="Gong W."/>
            <person name="Xiao S."/>
            <person name="Wang L."/>
            <person name="Liao Z."/>
            <person name="Chang Y."/>
            <person name="Mo W."/>
            <person name="Hu G."/>
            <person name="Li W."/>
            <person name="Zhao G."/>
            <person name="Zhu H."/>
            <person name="Hu X."/>
            <person name="Ji K."/>
            <person name="Xiang X."/>
            <person name="Song Q."/>
            <person name="Yuan D."/>
            <person name="Jin S."/>
            <person name="Zhang L."/>
        </authorList>
    </citation>
    <scope>NUCLEOTIDE SEQUENCE [LARGE SCALE GENOMIC DNA]</scope>
    <source>
        <strain evidence="1">SQ_2022a</strain>
    </source>
</reference>
<dbReference type="Proteomes" id="UP001060215">
    <property type="component" value="Chromosome 6"/>
</dbReference>
<sequence>MAKKSNPKSNASKTSNNNSNGKKKSKKKNKSGPNAVAMKHKTLKPNPFETIWSRRKFDILGKKRKGEERRIGLARSLSIQKRKKTLLKEYEQSGKSSVFEDKRIGEQNDELGEFDKAILRSQRERQLKLGKKSKYNLSDGEEYEFGNEDVQSFPERDDFEDEIPFDDDDDADTEKKSAILKQLGANNAQTSSKSGLIEGEENRQKTKKEVMEEIILKSKFFKAQKAKDKEENDEMIEQLDKNFTSLVQSEALLSLTQPNKMNALKALVNESISSEHVKKDVVFSSQNKDALQQDKPDSYDKLVKEMALDMRARPSDRTKTAEEIAQEEKERLEELEEERQKRMLGTDDLSDEDRNDSEDVDNAQRLRSISGDDLGDSFSHDEQRETKRVWIDDILERKNVNDGGSEDNTSSEDSENSEDESDEEGTDEDNDEYEKSQSLKDWEQSDDDNLSTDLEEEEEDREEEEEKGDGGDEELEPKPEGYKKASEIKERQTEPLNAKKTKADGKLPSAQLGELPYVIGAPKSLEELSALLEKRSDSQIVEAIRRIRTCNAISVAAENRKKMQVFYGVLLQYFAVTANRRPLNFKLLNLLVKPLMEMSWEIPYFAAICARQRLLRTRTQFCEDIKNPEKSCWPSLKTLFLLRLWSMIFPCSDFRHVVMTPAILLMSEYLMRCPITSGQDIAIGSFLCSMILSVTKQSQKFCPEVITFIQTLLMAAMDRKPGQIQDSQVCYFMELKALGPLLCIHSCVKEISPLDFLELMDMPEDSPFFSSDNFRASMLASVIETLRGFINVYEGFSSFPEIFLPISKLLLELAAQEQVPNALQDKIRDVSLVIEKKAHEHHHMLRRPLQMRKQKPVPIRLLNPKFEENFVKGRDYDPDRERAEMRKLKKLVKREAKGAARELRKDNYFLFEVKEKDKALLEEERAEKYGKAKAFLQEQEHAYKSGQLGKGRKRRR</sequence>
<dbReference type="EMBL" id="CM045763">
    <property type="protein sequence ID" value="KAI8020879.1"/>
    <property type="molecule type" value="Genomic_DNA"/>
</dbReference>
<name>A0ACC0I5A6_9ERIC</name>
<gene>
    <name evidence="1" type="ORF">LOK49_LG03G00579</name>
</gene>
<proteinExistence type="predicted"/>
<evidence type="ECO:0000313" key="2">
    <source>
        <dbReference type="Proteomes" id="UP001060215"/>
    </source>
</evidence>